<name>A0A7W4I8Y2_GLUDI</name>
<reference evidence="3 4" key="1">
    <citation type="submission" date="2020-04" db="EMBL/GenBank/DDBJ databases">
        <title>Description of novel Gluconacetobacter.</title>
        <authorList>
            <person name="Sombolestani A."/>
        </authorList>
    </citation>
    <scope>NUCLEOTIDE SEQUENCE [LARGE SCALE GENOMIC DNA]</scope>
    <source>
        <strain evidence="3 4">LMG 7603</strain>
    </source>
</reference>
<feature type="chain" id="PRO_5031078965" description="Lipoprotein" evidence="2">
    <location>
        <begin position="31"/>
        <end position="59"/>
    </location>
</feature>
<gene>
    <name evidence="3" type="ORF">HLH33_19695</name>
</gene>
<evidence type="ECO:0000256" key="1">
    <source>
        <dbReference type="SAM" id="MobiDB-lite"/>
    </source>
</evidence>
<evidence type="ECO:0000313" key="3">
    <source>
        <dbReference type="EMBL" id="MBB2158477.1"/>
    </source>
</evidence>
<keyword evidence="2" id="KW-0732">Signal</keyword>
<sequence>MSMTTNTGKTVSVLALAGMLLLAACGPNYGDRGTQKFRGHGYGDVGPSAKGNYGFDGPP</sequence>
<organism evidence="3 4">
    <name type="scientific">Gluconacetobacter diazotrophicus</name>
    <name type="common">Acetobacter diazotrophicus</name>
    <dbReference type="NCBI Taxonomy" id="33996"/>
    <lineage>
        <taxon>Bacteria</taxon>
        <taxon>Pseudomonadati</taxon>
        <taxon>Pseudomonadota</taxon>
        <taxon>Alphaproteobacteria</taxon>
        <taxon>Acetobacterales</taxon>
        <taxon>Acetobacteraceae</taxon>
        <taxon>Gluconacetobacter</taxon>
    </lineage>
</organism>
<dbReference type="Proteomes" id="UP000550787">
    <property type="component" value="Unassembled WGS sequence"/>
</dbReference>
<dbReference type="EMBL" id="JABEQG010000099">
    <property type="protein sequence ID" value="MBB2158477.1"/>
    <property type="molecule type" value="Genomic_DNA"/>
</dbReference>
<evidence type="ECO:0000313" key="4">
    <source>
        <dbReference type="Proteomes" id="UP000550787"/>
    </source>
</evidence>
<feature type="region of interest" description="Disordered" evidence="1">
    <location>
        <begin position="36"/>
        <end position="59"/>
    </location>
</feature>
<protein>
    <recommendedName>
        <fullName evidence="5">Lipoprotein</fullName>
    </recommendedName>
</protein>
<proteinExistence type="predicted"/>
<accession>A0A7W4I8Y2</accession>
<evidence type="ECO:0000256" key="2">
    <source>
        <dbReference type="SAM" id="SignalP"/>
    </source>
</evidence>
<feature type="signal peptide" evidence="2">
    <location>
        <begin position="1"/>
        <end position="30"/>
    </location>
</feature>
<comment type="caution">
    <text evidence="3">The sequence shown here is derived from an EMBL/GenBank/DDBJ whole genome shotgun (WGS) entry which is preliminary data.</text>
</comment>
<evidence type="ECO:0008006" key="5">
    <source>
        <dbReference type="Google" id="ProtNLM"/>
    </source>
</evidence>
<dbReference type="AlphaFoldDB" id="A0A7W4I8Y2"/>